<dbReference type="InterPro" id="IPR030678">
    <property type="entry name" value="Peptide/Ni-bd"/>
</dbReference>
<dbReference type="CDD" id="cd08509">
    <property type="entry name" value="PBP2_TmCBP_oligosaccharides_like"/>
    <property type="match status" value="1"/>
</dbReference>
<evidence type="ECO:0000259" key="2">
    <source>
        <dbReference type="Pfam" id="PF00496"/>
    </source>
</evidence>
<dbReference type="SUPFAM" id="SSF53850">
    <property type="entry name" value="Periplasmic binding protein-like II"/>
    <property type="match status" value="1"/>
</dbReference>
<dbReference type="GO" id="GO:0015833">
    <property type="term" value="P:peptide transport"/>
    <property type="evidence" value="ECO:0007669"/>
    <property type="project" value="TreeGrafter"/>
</dbReference>
<evidence type="ECO:0000313" key="3">
    <source>
        <dbReference type="EMBL" id="PZF86268.1"/>
    </source>
</evidence>
<organism evidence="3 4">
    <name type="scientific">Jiangella anatolica</name>
    <dbReference type="NCBI Taxonomy" id="2670374"/>
    <lineage>
        <taxon>Bacteria</taxon>
        <taxon>Bacillati</taxon>
        <taxon>Actinomycetota</taxon>
        <taxon>Actinomycetes</taxon>
        <taxon>Jiangellales</taxon>
        <taxon>Jiangellaceae</taxon>
        <taxon>Jiangella</taxon>
    </lineage>
</organism>
<protein>
    <submittedName>
        <fullName evidence="3">Peptide ABC transporter substrate-binding protein</fullName>
    </submittedName>
</protein>
<dbReference type="GO" id="GO:0042597">
    <property type="term" value="C:periplasmic space"/>
    <property type="evidence" value="ECO:0007669"/>
    <property type="project" value="UniProtKB-ARBA"/>
</dbReference>
<evidence type="ECO:0000256" key="1">
    <source>
        <dbReference type="SAM" id="MobiDB-lite"/>
    </source>
</evidence>
<dbReference type="Gene3D" id="3.10.105.10">
    <property type="entry name" value="Dipeptide-binding Protein, Domain 3"/>
    <property type="match status" value="1"/>
</dbReference>
<dbReference type="Gene3D" id="3.90.76.10">
    <property type="entry name" value="Dipeptide-binding Protein, Domain 1"/>
    <property type="match status" value="1"/>
</dbReference>
<dbReference type="AlphaFoldDB" id="A0A2W2C2D6"/>
<dbReference type="PANTHER" id="PTHR30290">
    <property type="entry name" value="PERIPLASMIC BINDING COMPONENT OF ABC TRANSPORTER"/>
    <property type="match status" value="1"/>
</dbReference>
<dbReference type="GO" id="GO:1904680">
    <property type="term" value="F:peptide transmembrane transporter activity"/>
    <property type="evidence" value="ECO:0007669"/>
    <property type="project" value="TreeGrafter"/>
</dbReference>
<evidence type="ECO:0000313" key="4">
    <source>
        <dbReference type="Proteomes" id="UP000248764"/>
    </source>
</evidence>
<feature type="domain" description="Solute-binding protein family 5" evidence="2">
    <location>
        <begin position="158"/>
        <end position="521"/>
    </location>
</feature>
<comment type="caution">
    <text evidence="3">The sequence shown here is derived from an EMBL/GenBank/DDBJ whole genome shotgun (WGS) entry which is preliminary data.</text>
</comment>
<dbReference type="InterPro" id="IPR000914">
    <property type="entry name" value="SBP_5_dom"/>
</dbReference>
<dbReference type="Proteomes" id="UP000248764">
    <property type="component" value="Unassembled WGS sequence"/>
</dbReference>
<dbReference type="InterPro" id="IPR039424">
    <property type="entry name" value="SBP_5"/>
</dbReference>
<dbReference type="EMBL" id="POTW01000003">
    <property type="protein sequence ID" value="PZF86268.1"/>
    <property type="molecule type" value="Genomic_DNA"/>
</dbReference>
<reference evidence="3 4" key="1">
    <citation type="submission" date="2018-01" db="EMBL/GenBank/DDBJ databases">
        <title>Draft genome sequence of Jiangella sp. GTF31.</title>
        <authorList>
            <person name="Sahin N."/>
            <person name="Ay H."/>
            <person name="Saygin H."/>
        </authorList>
    </citation>
    <scope>NUCLEOTIDE SEQUENCE [LARGE SCALE GENOMIC DNA]</scope>
    <source>
        <strain evidence="3 4">GTF31</strain>
    </source>
</reference>
<dbReference type="PIRSF" id="PIRSF002741">
    <property type="entry name" value="MppA"/>
    <property type="match status" value="1"/>
</dbReference>
<dbReference type="Gene3D" id="3.40.190.10">
    <property type="entry name" value="Periplasmic binding protein-like II"/>
    <property type="match status" value="1"/>
</dbReference>
<keyword evidence="4" id="KW-1185">Reference proteome</keyword>
<sequence length="626" mass="67019">MAHHEAPRHGRDREDSRRPAVTVRLRISGVLSRRNRAVRVSETTLSRPWAQGFPQDRAVRGGHMQRRTWKSLKPAAAVVVAVTTLLAAGCTGGGESGDDGNGEAASAEAPPLVAGAPSGPITNNNNPYVNTSAATVLGYSKVIFEPLAQTNAVDPTAEPTPWLATEWEWAGNFTSLTVTMRDGVQWTDGEPATAADIAFTFGMFKDHPALNTLALPVASATADGATATITFATSQFVNQDKVLQALIVPEHLWSTLPDPAKDTIENPVGTGPYTLTSWTQQAVTVDRNEDYWGGTPAVPQIRYVPYNDGNALITALGEGEVQWTGVAIPDPEAQYLGKDPDNRMWFPSGLPARTLFFNTAEGPFSNAALRQATDMVIDRERIIAEAYNNEGAAIASPTGIAEPAGAEFIAAKYQGEKHEVDVEGAREVLTDAGYTYVDDQLHDPDGEPVTVTLTDPTAFNQMLTALQIISQQLAEIGVTATVEPQDATAWQTSVAQGDFDATFSWTEVGSTPYSLYRTFMDGDALQPIGTPATANFGRFDNAEAAEALRTYATTEDEAVRADALATLQDIQVSEVPAIPMAAAPFGSEFSVKHYVGWPDENDPYANPQPHGTNAAMILMNLELAGS</sequence>
<dbReference type="PANTHER" id="PTHR30290:SF82">
    <property type="entry name" value="ABC-TYPE DIPEPTIDE_OLIGOPEPTIDE TRANSPORT SYSTEM, PERIPLASMIC COMPONENT"/>
    <property type="match status" value="1"/>
</dbReference>
<gene>
    <name evidence="3" type="ORF">C1I92_01895</name>
</gene>
<dbReference type="GO" id="GO:0043190">
    <property type="term" value="C:ATP-binding cassette (ABC) transporter complex"/>
    <property type="evidence" value="ECO:0007669"/>
    <property type="project" value="InterPro"/>
</dbReference>
<feature type="region of interest" description="Disordered" evidence="1">
    <location>
        <begin position="93"/>
        <end position="119"/>
    </location>
</feature>
<accession>A0A2W2C2D6</accession>
<feature type="region of interest" description="Disordered" evidence="1">
    <location>
        <begin position="1"/>
        <end position="20"/>
    </location>
</feature>
<name>A0A2W2C2D6_9ACTN</name>
<dbReference type="Pfam" id="PF00496">
    <property type="entry name" value="SBP_bac_5"/>
    <property type="match status" value="1"/>
</dbReference>
<proteinExistence type="predicted"/>
<feature type="compositionally biased region" description="Basic and acidic residues" evidence="1">
    <location>
        <begin position="1"/>
        <end position="18"/>
    </location>
</feature>